<reference evidence="2" key="1">
    <citation type="submission" date="2014-09" db="EMBL/GenBank/DDBJ databases">
        <authorList>
            <person name="Magalhaes I.L.F."/>
            <person name="Oliveira U."/>
            <person name="Santos F.R."/>
            <person name="Vidigal T.H.D.A."/>
            <person name="Brescovit A.D."/>
            <person name="Santos A.J."/>
        </authorList>
    </citation>
    <scope>NUCLEOTIDE SEQUENCE</scope>
    <source>
        <tissue evidence="2">Shoot tissue taken approximately 20 cm above the soil surface</tissue>
    </source>
</reference>
<protein>
    <submittedName>
        <fullName evidence="2">Uncharacterized protein</fullName>
    </submittedName>
</protein>
<keyword evidence="1" id="KW-1133">Transmembrane helix</keyword>
<name>A0A0A9FH28_ARUDO</name>
<dbReference type="EMBL" id="GBRH01188455">
    <property type="protein sequence ID" value="JAE09441.1"/>
    <property type="molecule type" value="Transcribed_RNA"/>
</dbReference>
<feature type="transmembrane region" description="Helical" evidence="1">
    <location>
        <begin position="55"/>
        <end position="77"/>
    </location>
</feature>
<dbReference type="AlphaFoldDB" id="A0A0A9FH28"/>
<sequence length="81" mass="8486">MDFCRHVNPFRACAGLRGLGYLMVALVVAIVAVSYYAVVVYAWGPVLLGGDADAAAAAAVLAAFHILVTDVCLKWAITVFG</sequence>
<feature type="transmembrane region" description="Helical" evidence="1">
    <location>
        <begin position="21"/>
        <end position="43"/>
    </location>
</feature>
<evidence type="ECO:0000256" key="1">
    <source>
        <dbReference type="SAM" id="Phobius"/>
    </source>
</evidence>
<keyword evidence="1" id="KW-0812">Transmembrane</keyword>
<reference evidence="2" key="2">
    <citation type="journal article" date="2015" name="Data Brief">
        <title>Shoot transcriptome of the giant reed, Arundo donax.</title>
        <authorList>
            <person name="Barrero R.A."/>
            <person name="Guerrero F.D."/>
            <person name="Moolhuijzen P."/>
            <person name="Goolsby J.A."/>
            <person name="Tidwell J."/>
            <person name="Bellgard S.E."/>
            <person name="Bellgard M.I."/>
        </authorList>
    </citation>
    <scope>NUCLEOTIDE SEQUENCE</scope>
    <source>
        <tissue evidence="2">Shoot tissue taken approximately 20 cm above the soil surface</tissue>
    </source>
</reference>
<evidence type="ECO:0000313" key="2">
    <source>
        <dbReference type="EMBL" id="JAE09441.1"/>
    </source>
</evidence>
<keyword evidence="1" id="KW-0472">Membrane</keyword>
<accession>A0A0A9FH28</accession>
<proteinExistence type="predicted"/>
<organism evidence="2">
    <name type="scientific">Arundo donax</name>
    <name type="common">Giant reed</name>
    <name type="synonym">Donax arundinaceus</name>
    <dbReference type="NCBI Taxonomy" id="35708"/>
    <lineage>
        <taxon>Eukaryota</taxon>
        <taxon>Viridiplantae</taxon>
        <taxon>Streptophyta</taxon>
        <taxon>Embryophyta</taxon>
        <taxon>Tracheophyta</taxon>
        <taxon>Spermatophyta</taxon>
        <taxon>Magnoliopsida</taxon>
        <taxon>Liliopsida</taxon>
        <taxon>Poales</taxon>
        <taxon>Poaceae</taxon>
        <taxon>PACMAD clade</taxon>
        <taxon>Arundinoideae</taxon>
        <taxon>Arundineae</taxon>
        <taxon>Arundo</taxon>
    </lineage>
</organism>